<dbReference type="SUPFAM" id="SSF54523">
    <property type="entry name" value="Pili subunits"/>
    <property type="match status" value="1"/>
</dbReference>
<evidence type="ECO:0000313" key="4">
    <source>
        <dbReference type="Proteomes" id="UP000054859"/>
    </source>
</evidence>
<dbReference type="InterPro" id="IPR012902">
    <property type="entry name" value="N_methyl_site"/>
</dbReference>
<dbReference type="InterPro" id="IPR045584">
    <property type="entry name" value="Pilin-like"/>
</dbReference>
<name>A0A0W0R0J5_9GAMM</name>
<dbReference type="NCBIfam" id="TIGR02532">
    <property type="entry name" value="IV_pilin_GFxxxE"/>
    <property type="match status" value="1"/>
</dbReference>
<dbReference type="OrthoDB" id="5653712at2"/>
<gene>
    <name evidence="2" type="ORF">Lade_1905</name>
    <name evidence="3" type="ORF">NCTC12735_01725</name>
</gene>
<dbReference type="Proteomes" id="UP000054859">
    <property type="component" value="Unassembled WGS sequence"/>
</dbReference>
<dbReference type="PATRIC" id="fig|45056.6.peg.1967"/>
<dbReference type="KEGG" id="ladl:NCTC12735_01725"/>
<keyword evidence="1" id="KW-1133">Transmembrane helix</keyword>
<feature type="transmembrane region" description="Helical" evidence="1">
    <location>
        <begin position="6"/>
        <end position="29"/>
    </location>
</feature>
<evidence type="ECO:0000256" key="1">
    <source>
        <dbReference type="SAM" id="Phobius"/>
    </source>
</evidence>
<proteinExistence type="predicted"/>
<dbReference type="EMBL" id="LR134433">
    <property type="protein sequence ID" value="VEH86078.1"/>
    <property type="molecule type" value="Genomic_DNA"/>
</dbReference>
<organism evidence="2 4">
    <name type="scientific">Legionella adelaidensis</name>
    <dbReference type="NCBI Taxonomy" id="45056"/>
    <lineage>
        <taxon>Bacteria</taxon>
        <taxon>Pseudomonadati</taxon>
        <taxon>Pseudomonadota</taxon>
        <taxon>Gammaproteobacteria</taxon>
        <taxon>Legionellales</taxon>
        <taxon>Legionellaceae</taxon>
        <taxon>Legionella</taxon>
    </lineage>
</organism>
<evidence type="ECO:0000313" key="3">
    <source>
        <dbReference type="EMBL" id="VEH86078.1"/>
    </source>
</evidence>
<keyword evidence="4" id="KW-1185">Reference proteome</keyword>
<dbReference type="PROSITE" id="PS00409">
    <property type="entry name" value="PROKAR_NTER_METHYL"/>
    <property type="match status" value="1"/>
</dbReference>
<sequence length="159" mass="17331">MKMRGFTLIEMVIVIVVTGILSAIVALFLRSGFTGYLAAKPVLPLAINANLALDKIMFELENATSLNAIASDSLTFVNKQNETITISLHGTTVERTVDSNNAQPLLKNVTALTFKYYENNLNVSLSTDSTRLITAQITITDGTATYSKMLSSTVLRRLL</sequence>
<geneLocation type="plasmid" evidence="3 5">
    <name>24</name>
</geneLocation>
<evidence type="ECO:0000313" key="2">
    <source>
        <dbReference type="EMBL" id="KTC64611.1"/>
    </source>
</evidence>
<protein>
    <submittedName>
        <fullName evidence="3">Prepilin-type N-terminal cleavage/methylation domain</fullName>
    </submittedName>
</protein>
<dbReference type="Proteomes" id="UP000281170">
    <property type="component" value="Plasmid 24"/>
</dbReference>
<keyword evidence="1" id="KW-0812">Transmembrane</keyword>
<reference evidence="2 4" key="1">
    <citation type="submission" date="2015-11" db="EMBL/GenBank/DDBJ databases">
        <title>Identification of large and diverse effector repertoires of 38 Legionella species.</title>
        <authorList>
            <person name="Burstein D."/>
            <person name="Amaro F."/>
            <person name="Zusman T."/>
            <person name="Lifshitz Z."/>
            <person name="Cohen O."/>
            <person name="Gilbert J.A."/>
            <person name="Pupko T."/>
            <person name="Shuman H.A."/>
            <person name="Segal G."/>
        </authorList>
    </citation>
    <scope>NUCLEOTIDE SEQUENCE [LARGE SCALE GENOMIC DNA]</scope>
    <source>
        <strain evidence="2 4">1762-AUS-E</strain>
    </source>
</reference>
<dbReference type="STRING" id="45056.Lade_1905"/>
<keyword evidence="1" id="KW-0472">Membrane</keyword>
<dbReference type="InterPro" id="IPR016977">
    <property type="entry name" value="ComGF"/>
</dbReference>
<dbReference type="AlphaFoldDB" id="A0A0W0R0J5"/>
<dbReference type="Pfam" id="PF07963">
    <property type="entry name" value="N_methyl"/>
    <property type="match status" value="1"/>
</dbReference>
<evidence type="ECO:0000313" key="5">
    <source>
        <dbReference type="Proteomes" id="UP000281170"/>
    </source>
</evidence>
<reference evidence="3 5" key="2">
    <citation type="submission" date="2018-12" db="EMBL/GenBank/DDBJ databases">
        <authorList>
            <consortium name="Pathogen Informatics"/>
        </authorList>
    </citation>
    <scope>NUCLEOTIDE SEQUENCE [LARGE SCALE GENOMIC DNA]</scope>
    <source>
        <strain evidence="3 5">NCTC12735</strain>
        <plasmid evidence="5">24</plasmid>
    </source>
</reference>
<accession>A0A0W0R0J5</accession>
<dbReference type="EMBL" id="LNKA01000019">
    <property type="protein sequence ID" value="KTC64611.1"/>
    <property type="molecule type" value="Genomic_DNA"/>
</dbReference>
<keyword evidence="3" id="KW-0614">Plasmid</keyword>
<dbReference type="RefSeq" id="WP_058462970.1">
    <property type="nucleotide sequence ID" value="NZ_CAAAHS010000001.1"/>
</dbReference>
<dbReference type="Pfam" id="PF15980">
    <property type="entry name" value="ComGF"/>
    <property type="match status" value="1"/>
</dbReference>